<evidence type="ECO:0000256" key="4">
    <source>
        <dbReference type="ARBA" id="ARBA00023180"/>
    </source>
</evidence>
<sequence>MIIFQTATAILLFITASLAADDPLIVETTHGKLQGRWMTSRAGRKFLAFSGVPFAKPPVGSRRFEPPEEMERWTGIRNATQPGPWCLQVNTFEIDPVAFGTEDCLYLSVYTHRRTSKNAVMIHFHGGGWNSGDAEHKTLPTYMMDKDVVIVDVNNRLAFLGFLSFEDKTMPGNQGLKDQVMAMKWVQKNIARFGGDPKRVTIVGESAGAGSVYHHTVSPMTTGLFHRAIAESGTSYNGWAVAPPGLAKTNCQKLAKLLGCPIDTTTAAVNCLKARNATDIAVTITQFLVWQIDSTLIWPVLEPNEPGAFLTGPISKWKHNPVPLMLGTTSGEGLLRTGYFDYYKTELEWINDNFERLAPMSLMYEYTASNPSEITKKVREFYFRNGKITSDSWFNLTQLYTDTWFAIGIIDGANYHTGDVYFYYFDYIGEHTYGPEYNRTLYFGAPHTEEINFIWENPNVNWTLEGEDKKFSRRLVKIWTDFAKFGTPAPRGSDISWTKWNPKHHNYLEMSKSGIKGKQGFAKDRYKFWKSINYRDLLK</sequence>
<evidence type="ECO:0000313" key="8">
    <source>
        <dbReference type="Proteomes" id="UP001152798"/>
    </source>
</evidence>
<evidence type="ECO:0000256" key="2">
    <source>
        <dbReference type="ARBA" id="ARBA00022487"/>
    </source>
</evidence>
<dbReference type="InterPro" id="IPR050309">
    <property type="entry name" value="Type-B_Carboxylest/Lipase"/>
</dbReference>
<protein>
    <recommendedName>
        <fullName evidence="5">Carboxylic ester hydrolase</fullName>
        <ecNumber evidence="5">3.1.1.-</ecNumber>
    </recommendedName>
</protein>
<evidence type="ECO:0000256" key="3">
    <source>
        <dbReference type="ARBA" id="ARBA00022801"/>
    </source>
</evidence>
<comment type="similarity">
    <text evidence="1 5">Belongs to the type-B carboxylesterase/lipase family.</text>
</comment>
<dbReference type="Proteomes" id="UP001152798">
    <property type="component" value="Chromosome 4"/>
</dbReference>
<feature type="chain" id="PRO_5040540375" description="Carboxylic ester hydrolase" evidence="5">
    <location>
        <begin position="20"/>
        <end position="539"/>
    </location>
</feature>
<accession>A0A9P0MIF3</accession>
<dbReference type="GO" id="GO:0052689">
    <property type="term" value="F:carboxylic ester hydrolase activity"/>
    <property type="evidence" value="ECO:0007669"/>
    <property type="project" value="UniProtKB-KW"/>
</dbReference>
<dbReference type="Pfam" id="PF00135">
    <property type="entry name" value="COesterase"/>
    <property type="match status" value="1"/>
</dbReference>
<name>A0A9P0MIF3_NEZVI</name>
<evidence type="ECO:0000256" key="5">
    <source>
        <dbReference type="RuleBase" id="RU361235"/>
    </source>
</evidence>
<evidence type="ECO:0000313" key="7">
    <source>
        <dbReference type="EMBL" id="CAH1398678.1"/>
    </source>
</evidence>
<keyword evidence="3 5" id="KW-0378">Hydrolase</keyword>
<dbReference type="Gene3D" id="3.40.50.1820">
    <property type="entry name" value="alpha/beta hydrolase"/>
    <property type="match status" value="1"/>
</dbReference>
<dbReference type="InterPro" id="IPR019826">
    <property type="entry name" value="Carboxylesterase_B_AS"/>
</dbReference>
<dbReference type="AlphaFoldDB" id="A0A9P0MIF3"/>
<keyword evidence="2" id="KW-0719">Serine esterase</keyword>
<dbReference type="OrthoDB" id="8174896at2759"/>
<dbReference type="InterPro" id="IPR029058">
    <property type="entry name" value="AB_hydrolase_fold"/>
</dbReference>
<dbReference type="PANTHER" id="PTHR11559">
    <property type="entry name" value="CARBOXYLESTERASE"/>
    <property type="match status" value="1"/>
</dbReference>
<dbReference type="InterPro" id="IPR002018">
    <property type="entry name" value="CarbesteraseB"/>
</dbReference>
<reference evidence="7" key="1">
    <citation type="submission" date="2022-01" db="EMBL/GenBank/DDBJ databases">
        <authorList>
            <person name="King R."/>
        </authorList>
    </citation>
    <scope>NUCLEOTIDE SEQUENCE</scope>
</reference>
<dbReference type="EC" id="3.1.1.-" evidence="5"/>
<keyword evidence="8" id="KW-1185">Reference proteome</keyword>
<gene>
    <name evidence="7" type="ORF">NEZAVI_LOCUS8282</name>
</gene>
<dbReference type="SUPFAM" id="SSF53474">
    <property type="entry name" value="alpha/beta-Hydrolases"/>
    <property type="match status" value="1"/>
</dbReference>
<dbReference type="PROSITE" id="PS00122">
    <property type="entry name" value="CARBOXYLESTERASE_B_1"/>
    <property type="match status" value="1"/>
</dbReference>
<feature type="domain" description="Carboxylesterase type B" evidence="6">
    <location>
        <begin position="24"/>
        <end position="529"/>
    </location>
</feature>
<keyword evidence="4" id="KW-0325">Glycoprotein</keyword>
<dbReference type="EMBL" id="OV725080">
    <property type="protein sequence ID" value="CAH1398678.1"/>
    <property type="molecule type" value="Genomic_DNA"/>
</dbReference>
<evidence type="ECO:0000259" key="6">
    <source>
        <dbReference type="Pfam" id="PF00135"/>
    </source>
</evidence>
<proteinExistence type="inferred from homology"/>
<organism evidence="7 8">
    <name type="scientific">Nezara viridula</name>
    <name type="common">Southern green stink bug</name>
    <name type="synonym">Cimex viridulus</name>
    <dbReference type="NCBI Taxonomy" id="85310"/>
    <lineage>
        <taxon>Eukaryota</taxon>
        <taxon>Metazoa</taxon>
        <taxon>Ecdysozoa</taxon>
        <taxon>Arthropoda</taxon>
        <taxon>Hexapoda</taxon>
        <taxon>Insecta</taxon>
        <taxon>Pterygota</taxon>
        <taxon>Neoptera</taxon>
        <taxon>Paraneoptera</taxon>
        <taxon>Hemiptera</taxon>
        <taxon>Heteroptera</taxon>
        <taxon>Panheteroptera</taxon>
        <taxon>Pentatomomorpha</taxon>
        <taxon>Pentatomoidea</taxon>
        <taxon>Pentatomidae</taxon>
        <taxon>Pentatominae</taxon>
        <taxon>Nezara</taxon>
    </lineage>
</organism>
<keyword evidence="5" id="KW-0732">Signal</keyword>
<feature type="signal peptide" evidence="5">
    <location>
        <begin position="1"/>
        <end position="19"/>
    </location>
</feature>
<evidence type="ECO:0000256" key="1">
    <source>
        <dbReference type="ARBA" id="ARBA00005964"/>
    </source>
</evidence>